<evidence type="ECO:0000313" key="5">
    <source>
        <dbReference type="Proteomes" id="UP000639772"/>
    </source>
</evidence>
<dbReference type="Proteomes" id="UP000639772">
    <property type="component" value="Chromosome 1"/>
</dbReference>
<dbReference type="AlphaFoldDB" id="A0A835VJP8"/>
<feature type="compositionally biased region" description="Polar residues" evidence="1">
    <location>
        <begin position="1"/>
        <end position="10"/>
    </location>
</feature>
<dbReference type="EMBL" id="JADCNL010000001">
    <property type="protein sequence ID" value="KAG0499523.1"/>
    <property type="molecule type" value="Genomic_DNA"/>
</dbReference>
<dbReference type="EMBL" id="JADCNM010000001">
    <property type="protein sequence ID" value="KAG0503737.1"/>
    <property type="molecule type" value="Genomic_DNA"/>
</dbReference>
<keyword evidence="4" id="KW-1185">Reference proteome</keyword>
<sequence>MPSMHTSSIGASLPSDQHAPVRPRSSSPPGCASRSGCQTDQPGDPVLATAASSSSGSPPPTPSSAPACALAGRGSRHHPPALTRLPPVLTTSRAAVASPSVGESNYRLIGE</sequence>
<organism evidence="2 4">
    <name type="scientific">Vanilla planifolia</name>
    <name type="common">Vanilla</name>
    <dbReference type="NCBI Taxonomy" id="51239"/>
    <lineage>
        <taxon>Eukaryota</taxon>
        <taxon>Viridiplantae</taxon>
        <taxon>Streptophyta</taxon>
        <taxon>Embryophyta</taxon>
        <taxon>Tracheophyta</taxon>
        <taxon>Spermatophyta</taxon>
        <taxon>Magnoliopsida</taxon>
        <taxon>Liliopsida</taxon>
        <taxon>Asparagales</taxon>
        <taxon>Orchidaceae</taxon>
        <taxon>Vanilloideae</taxon>
        <taxon>Vanilleae</taxon>
        <taxon>Vanilla</taxon>
    </lineage>
</organism>
<name>A0A835VJP8_VANPL</name>
<dbReference type="Proteomes" id="UP000636800">
    <property type="component" value="Chromosome 1"/>
</dbReference>
<proteinExistence type="predicted"/>
<gene>
    <name evidence="3" type="ORF">HPP92_003809</name>
    <name evidence="2" type="ORF">HPP92_004214</name>
</gene>
<comment type="caution">
    <text evidence="2">The sequence shown here is derived from an EMBL/GenBank/DDBJ whole genome shotgun (WGS) entry which is preliminary data.</text>
</comment>
<evidence type="ECO:0000256" key="1">
    <source>
        <dbReference type="SAM" id="MobiDB-lite"/>
    </source>
</evidence>
<evidence type="ECO:0000313" key="4">
    <source>
        <dbReference type="Proteomes" id="UP000636800"/>
    </source>
</evidence>
<protein>
    <submittedName>
        <fullName evidence="2">Uncharacterized protein</fullName>
    </submittedName>
</protein>
<accession>A0A835VJP8</accession>
<reference evidence="4 5" key="1">
    <citation type="journal article" date="2020" name="Nat. Food">
        <title>A phased Vanilla planifolia genome enables genetic improvement of flavour and production.</title>
        <authorList>
            <person name="Hasing T."/>
            <person name="Tang H."/>
            <person name="Brym M."/>
            <person name="Khazi F."/>
            <person name="Huang T."/>
            <person name="Chambers A.H."/>
        </authorList>
    </citation>
    <scope>NUCLEOTIDE SEQUENCE [LARGE SCALE GENOMIC DNA]</scope>
    <source>
        <tissue evidence="2">Leaf</tissue>
    </source>
</reference>
<feature type="region of interest" description="Disordered" evidence="1">
    <location>
        <begin position="1"/>
        <end position="85"/>
    </location>
</feature>
<evidence type="ECO:0000313" key="3">
    <source>
        <dbReference type="EMBL" id="KAG0503737.1"/>
    </source>
</evidence>
<evidence type="ECO:0000313" key="2">
    <source>
        <dbReference type="EMBL" id="KAG0499523.1"/>
    </source>
</evidence>